<keyword evidence="1" id="KW-0732">Signal</keyword>
<evidence type="ECO:0000313" key="3">
    <source>
        <dbReference type="Proteomes" id="UP001519921"/>
    </source>
</evidence>
<sequence>MKIKRMLMLIIITIFIMPTSAFADTQSKNINVSFNEINIKVNGVDFKGDNMVYNDIIYLPIGDLSKLLDLSVYYYKPTNTIYMGCLPAGNIAESCKLYDEPKDVIQKGLNNIDVAFNNVNIKVHGETVNAMTISYKNTTFVSLKAACEILNIGVKYDVSTLTAYVGGQANLNNVTYNSYQNGFSDNQKNLYAEPATGDMQGWQKIRGHEYEGIVEIYYQLNRNIQSIKVKDIRNVDLNKIVEWVDDNGIKRYNSVGDIYQMFYHFGSYSTEWFDKKFGDLYTEWLIVESINAEKIVSDYLGMTGQNQRQNNITLTPDAKFKTIE</sequence>
<proteinExistence type="predicted"/>
<dbReference type="EMBL" id="JAHXPT010000013">
    <property type="protein sequence ID" value="MBW6411348.1"/>
    <property type="molecule type" value="Genomic_DNA"/>
</dbReference>
<evidence type="ECO:0000256" key="1">
    <source>
        <dbReference type="SAM" id="SignalP"/>
    </source>
</evidence>
<gene>
    <name evidence="2" type="ORF">KYD98_14745</name>
</gene>
<comment type="caution">
    <text evidence="2">The sequence shown here is derived from an EMBL/GenBank/DDBJ whole genome shotgun (WGS) entry which is preliminary data.</text>
</comment>
<keyword evidence="3" id="KW-1185">Reference proteome</keyword>
<reference evidence="2 3" key="1">
    <citation type="submission" date="2021-07" db="EMBL/GenBank/DDBJ databases">
        <title>Clostridium weizhouense sp. nov., an anaerobic bacterium isolated from activated sludge of Petroleum wastewater.</title>
        <authorList>
            <person name="Li Q."/>
        </authorList>
    </citation>
    <scope>NUCLEOTIDE SEQUENCE [LARGE SCALE GENOMIC DNA]</scope>
    <source>
        <strain evidence="2 3">YB-6</strain>
    </source>
</reference>
<evidence type="ECO:0008006" key="4">
    <source>
        <dbReference type="Google" id="ProtNLM"/>
    </source>
</evidence>
<protein>
    <recommendedName>
        <fullName evidence="4">Copper amine oxidase-like N-terminal domain-containing protein</fullName>
    </recommendedName>
</protein>
<feature type="chain" id="PRO_5046779212" description="Copper amine oxidase-like N-terminal domain-containing protein" evidence="1">
    <location>
        <begin position="24"/>
        <end position="324"/>
    </location>
</feature>
<accession>A0ABS7ARP9</accession>
<dbReference type="RefSeq" id="WP_219780816.1">
    <property type="nucleotide sequence ID" value="NZ_JAHXPT010000013.1"/>
</dbReference>
<dbReference type="Proteomes" id="UP001519921">
    <property type="component" value="Unassembled WGS sequence"/>
</dbReference>
<feature type="signal peptide" evidence="1">
    <location>
        <begin position="1"/>
        <end position="23"/>
    </location>
</feature>
<name>A0ABS7ARP9_9CLOT</name>
<organism evidence="2 3">
    <name type="scientific">Clostridium weizhouense</name>
    <dbReference type="NCBI Taxonomy" id="2859781"/>
    <lineage>
        <taxon>Bacteria</taxon>
        <taxon>Bacillati</taxon>
        <taxon>Bacillota</taxon>
        <taxon>Clostridia</taxon>
        <taxon>Eubacteriales</taxon>
        <taxon>Clostridiaceae</taxon>
        <taxon>Clostridium</taxon>
    </lineage>
</organism>
<evidence type="ECO:0000313" key="2">
    <source>
        <dbReference type="EMBL" id="MBW6411348.1"/>
    </source>
</evidence>